<evidence type="ECO:0000313" key="4">
    <source>
        <dbReference type="EMBL" id="KAF6812516.1"/>
    </source>
</evidence>
<proteinExistence type="inferred from homology"/>
<reference evidence="4" key="1">
    <citation type="journal article" date="2020" name="Phytopathology">
        <title>Genome Sequence Resources of Colletotrichum truncatum, C. plurivorum, C. musicola, and C. sojae: Four Species Pathogenic to Soybean (Glycine max).</title>
        <authorList>
            <person name="Rogerio F."/>
            <person name="Boufleur T.R."/>
            <person name="Ciampi-Guillardi M."/>
            <person name="Sukno S.A."/>
            <person name="Thon M.R."/>
            <person name="Massola Junior N.S."/>
            <person name="Baroncelli R."/>
        </authorList>
    </citation>
    <scope>NUCLEOTIDE SEQUENCE</scope>
    <source>
        <strain evidence="4">LFN00145</strain>
    </source>
</reference>
<keyword evidence="2" id="KW-0560">Oxidoreductase</keyword>
<dbReference type="Proteomes" id="UP000654918">
    <property type="component" value="Unassembled WGS sequence"/>
</dbReference>
<dbReference type="Pfam" id="PF00106">
    <property type="entry name" value="adh_short"/>
    <property type="match status" value="1"/>
</dbReference>
<dbReference type="InterPro" id="IPR002347">
    <property type="entry name" value="SDR_fam"/>
</dbReference>
<dbReference type="PANTHER" id="PTHR24320:SF152">
    <property type="entry name" value="SHORT-CHAIN DEHYDROGENASE_REDUCTASE FAMILY PROTEIN"/>
    <property type="match status" value="1"/>
</dbReference>
<dbReference type="AlphaFoldDB" id="A0A8H6JH16"/>
<protein>
    <submittedName>
        <fullName evidence="4">Dehydrogenase reductase</fullName>
    </submittedName>
</protein>
<dbReference type="GO" id="GO:0016491">
    <property type="term" value="F:oxidoreductase activity"/>
    <property type="evidence" value="ECO:0007669"/>
    <property type="project" value="UniProtKB-KW"/>
</dbReference>
<dbReference type="SUPFAM" id="SSF51735">
    <property type="entry name" value="NAD(P)-binding Rossmann-fold domains"/>
    <property type="match status" value="1"/>
</dbReference>
<evidence type="ECO:0000256" key="3">
    <source>
        <dbReference type="SAM" id="MobiDB-lite"/>
    </source>
</evidence>
<evidence type="ECO:0000256" key="2">
    <source>
        <dbReference type="ARBA" id="ARBA00023002"/>
    </source>
</evidence>
<feature type="compositionally biased region" description="Polar residues" evidence="3">
    <location>
        <begin position="175"/>
        <end position="188"/>
    </location>
</feature>
<sequence>MTGHNSSYEATILITGGTRGLGLEAAKTLSRHNPQYQIIVASSTLNDAAQRTIRASSGNMTFMPLDLSSPNAVRQFVDRFSSGGYPPIKALLLNAGVQFREHEAFTDDGVEKTFAVNHIGHMHLFLLLRPHLSKDARIVITSSGTHDPRHISDKLMPHPCDTSAEDLAHPRKPQSPDSSNPTRENGRRYSTSKLCNLLFMHALDRRLKRDGKEWTVLALDPGFMPRTGLARQSVWSRMLLHYFLLILRPFLYYLFSYDNIRTPAESGEALAFLASANELQGKSARYFVGKREVESSADSYSLEKQEDLWNWTIRYLARDEVELTNFEDNTRVC</sequence>
<accession>A0A8H6JH16</accession>
<gene>
    <name evidence="4" type="ORF">CPLU01_14873</name>
</gene>
<dbReference type="PRINTS" id="PR00081">
    <property type="entry name" value="GDHRDH"/>
</dbReference>
<evidence type="ECO:0000313" key="5">
    <source>
        <dbReference type="Proteomes" id="UP000654918"/>
    </source>
</evidence>
<keyword evidence="5" id="KW-1185">Reference proteome</keyword>
<feature type="region of interest" description="Disordered" evidence="3">
    <location>
        <begin position="162"/>
        <end position="188"/>
    </location>
</feature>
<dbReference type="Gene3D" id="3.40.50.720">
    <property type="entry name" value="NAD(P)-binding Rossmann-like Domain"/>
    <property type="match status" value="1"/>
</dbReference>
<comment type="similarity">
    <text evidence="1">Belongs to the short-chain dehydrogenases/reductases (SDR) family.</text>
</comment>
<evidence type="ECO:0000256" key="1">
    <source>
        <dbReference type="ARBA" id="ARBA00006484"/>
    </source>
</evidence>
<dbReference type="InterPro" id="IPR036291">
    <property type="entry name" value="NAD(P)-bd_dom_sf"/>
</dbReference>
<dbReference type="PANTHER" id="PTHR24320">
    <property type="entry name" value="RETINOL DEHYDROGENASE"/>
    <property type="match status" value="1"/>
</dbReference>
<organism evidence="4 5">
    <name type="scientific">Colletotrichum plurivorum</name>
    <dbReference type="NCBI Taxonomy" id="2175906"/>
    <lineage>
        <taxon>Eukaryota</taxon>
        <taxon>Fungi</taxon>
        <taxon>Dikarya</taxon>
        <taxon>Ascomycota</taxon>
        <taxon>Pezizomycotina</taxon>
        <taxon>Sordariomycetes</taxon>
        <taxon>Hypocreomycetidae</taxon>
        <taxon>Glomerellales</taxon>
        <taxon>Glomerellaceae</taxon>
        <taxon>Colletotrichum</taxon>
        <taxon>Colletotrichum orchidearum species complex</taxon>
    </lineage>
</organism>
<comment type="caution">
    <text evidence="4">The sequence shown here is derived from an EMBL/GenBank/DDBJ whole genome shotgun (WGS) entry which is preliminary data.</text>
</comment>
<name>A0A8H6JH16_9PEZI</name>
<dbReference type="EMBL" id="WIGO01000431">
    <property type="protein sequence ID" value="KAF6812516.1"/>
    <property type="molecule type" value="Genomic_DNA"/>
</dbReference>